<protein>
    <submittedName>
        <fullName evidence="1">Uncharacterized protein</fullName>
    </submittedName>
</protein>
<accession>A0ABQ0DVX2</accession>
<comment type="caution">
    <text evidence="1">The sequence shown here is derived from an EMBL/GenBank/DDBJ whole genome shotgun (WGS) entry which is preliminary data.</text>
</comment>
<evidence type="ECO:0000313" key="2">
    <source>
        <dbReference type="Proteomes" id="UP001628156"/>
    </source>
</evidence>
<proteinExistence type="predicted"/>
<reference evidence="1 2" key="1">
    <citation type="journal article" date="2019" name="PLoS Negl. Trop. Dis.">
        <title>Whole genome sequencing of Entamoeba nuttalli reveals mammalian host-related molecular signatures and a novel octapeptide-repeat surface protein.</title>
        <authorList>
            <person name="Tanaka M."/>
            <person name="Makiuchi T."/>
            <person name="Komiyama T."/>
            <person name="Shiina T."/>
            <person name="Osaki K."/>
            <person name="Tachibana H."/>
        </authorList>
    </citation>
    <scope>NUCLEOTIDE SEQUENCE [LARGE SCALE GENOMIC DNA]</scope>
    <source>
        <strain evidence="1 2">P19-061405</strain>
    </source>
</reference>
<evidence type="ECO:0000313" key="1">
    <source>
        <dbReference type="EMBL" id="GAB1227011.1"/>
    </source>
</evidence>
<keyword evidence="2" id="KW-1185">Reference proteome</keyword>
<sequence>MTNPFTDVDINSFKINRSIASSEEKKPKRHSLKYSVEAEKKFPKIRISQKDYNRLKDIQERLHCKSFGQVVIRLLNCYKQQITTIENQVYVQQH</sequence>
<dbReference type="Proteomes" id="UP001628156">
    <property type="component" value="Unassembled WGS sequence"/>
</dbReference>
<dbReference type="EMBL" id="BAAFRS010000317">
    <property type="protein sequence ID" value="GAB1227011.1"/>
    <property type="molecule type" value="Genomic_DNA"/>
</dbReference>
<name>A0ABQ0DVX2_9EUKA</name>
<gene>
    <name evidence="1" type="ORF">ENUP19_0317G0016</name>
</gene>
<organism evidence="1 2">
    <name type="scientific">Entamoeba nuttalli</name>
    <dbReference type="NCBI Taxonomy" id="412467"/>
    <lineage>
        <taxon>Eukaryota</taxon>
        <taxon>Amoebozoa</taxon>
        <taxon>Evosea</taxon>
        <taxon>Archamoebae</taxon>
        <taxon>Mastigamoebida</taxon>
        <taxon>Entamoebidae</taxon>
        <taxon>Entamoeba</taxon>
    </lineage>
</organism>